<dbReference type="InterPro" id="IPR003006">
    <property type="entry name" value="Ig/MHC_CS"/>
</dbReference>
<feature type="transmembrane region" description="Helical" evidence="2">
    <location>
        <begin position="397"/>
        <end position="417"/>
    </location>
</feature>
<feature type="domain" description="Ig-like" evidence="3">
    <location>
        <begin position="1033"/>
        <end position="1127"/>
    </location>
</feature>
<feature type="domain" description="Ig-like" evidence="3">
    <location>
        <begin position="924"/>
        <end position="1025"/>
    </location>
</feature>
<organism evidence="4 5">
    <name type="scientific">Coilia grayii</name>
    <name type="common">Gray's grenadier anchovy</name>
    <dbReference type="NCBI Taxonomy" id="363190"/>
    <lineage>
        <taxon>Eukaryota</taxon>
        <taxon>Metazoa</taxon>
        <taxon>Chordata</taxon>
        <taxon>Craniata</taxon>
        <taxon>Vertebrata</taxon>
        <taxon>Euteleostomi</taxon>
        <taxon>Actinopterygii</taxon>
        <taxon>Neopterygii</taxon>
        <taxon>Teleostei</taxon>
        <taxon>Clupei</taxon>
        <taxon>Clupeiformes</taxon>
        <taxon>Clupeoidei</taxon>
        <taxon>Engraulidae</taxon>
        <taxon>Coilinae</taxon>
        <taxon>Coilia</taxon>
    </lineage>
</organism>
<keyword evidence="2" id="KW-0472">Membrane</keyword>
<dbReference type="SMART" id="SM00407">
    <property type="entry name" value="IGc1"/>
    <property type="match status" value="7"/>
</dbReference>
<keyword evidence="2" id="KW-1133">Transmembrane helix</keyword>
<feature type="domain" description="Ig-like" evidence="3">
    <location>
        <begin position="730"/>
        <end position="814"/>
    </location>
</feature>
<dbReference type="Proteomes" id="UP001591681">
    <property type="component" value="Unassembled WGS sequence"/>
</dbReference>
<evidence type="ECO:0000313" key="5">
    <source>
        <dbReference type="Proteomes" id="UP001591681"/>
    </source>
</evidence>
<keyword evidence="1" id="KW-0393">Immunoglobulin domain</keyword>
<feature type="domain" description="Ig-like" evidence="3">
    <location>
        <begin position="536"/>
        <end position="622"/>
    </location>
</feature>
<dbReference type="SMART" id="SM00409">
    <property type="entry name" value="IG"/>
    <property type="match status" value="5"/>
</dbReference>
<evidence type="ECO:0000313" key="4">
    <source>
        <dbReference type="EMBL" id="KAL2101401.1"/>
    </source>
</evidence>
<dbReference type="InterPro" id="IPR050380">
    <property type="entry name" value="Immune_Resp_Modulators"/>
</dbReference>
<protein>
    <recommendedName>
        <fullName evidence="3">Ig-like domain-containing protein</fullName>
    </recommendedName>
</protein>
<feature type="domain" description="Ig-like" evidence="3">
    <location>
        <begin position="820"/>
        <end position="918"/>
    </location>
</feature>
<dbReference type="Pfam" id="PF07654">
    <property type="entry name" value="C1-set"/>
    <property type="match status" value="9"/>
</dbReference>
<keyword evidence="2" id="KW-0812">Transmembrane</keyword>
<comment type="caution">
    <text evidence="4">The sequence shown here is derived from an EMBL/GenBank/DDBJ whole genome shotgun (WGS) entry which is preliminary data.</text>
</comment>
<dbReference type="InterPro" id="IPR003599">
    <property type="entry name" value="Ig_sub"/>
</dbReference>
<feature type="domain" description="Ig-like" evidence="3">
    <location>
        <begin position="39"/>
        <end position="140"/>
    </location>
</feature>
<dbReference type="PROSITE" id="PS00290">
    <property type="entry name" value="IG_MHC"/>
    <property type="match status" value="2"/>
</dbReference>
<dbReference type="InterPro" id="IPR007110">
    <property type="entry name" value="Ig-like_dom"/>
</dbReference>
<dbReference type="CDD" id="cd05768">
    <property type="entry name" value="IgC1_CH3_IgAGD_CH4_IgAEM"/>
    <property type="match status" value="1"/>
</dbReference>
<dbReference type="PROSITE" id="PS50835">
    <property type="entry name" value="IG_LIKE"/>
    <property type="match status" value="11"/>
</dbReference>
<dbReference type="InterPro" id="IPR036179">
    <property type="entry name" value="Ig-like_dom_sf"/>
</dbReference>
<feature type="transmembrane region" description="Helical" evidence="2">
    <location>
        <begin position="1253"/>
        <end position="1274"/>
    </location>
</feature>
<evidence type="ECO:0000256" key="1">
    <source>
        <dbReference type="ARBA" id="ARBA00023319"/>
    </source>
</evidence>
<sequence length="1301" mass="144756">MWQMKNQLPSDYHLYNLSIGTNLYLCVCVCFAEEILHIPSLYLTKPTSEEINNNRTATFACLAAEFSPPDHKFKWMKEVENEKREISGSYSFTSTGSGNHSATSYLQVPESTWIHPGTKITCVFEHKTGNHTRSVEYQMSDCEYDEADEVHVKIMPPTTEDMLVHKEGWVKCEITGSINLVKKASIEWRRNGKTAVWKEEEDLQKESDRIIIKLKVKFEEWQNGTEFSCFVPHDRVPAGITKYYKRENGRLNHSKPSVFLMPPPEHEHSDKITLTCYAKNFYPKEVFVSWLADDEPVDDKEYSQDITSVIEHVGDSQKVTYSVYSQLTFSKEHWDDGVVFSCVVYHETTESTVRMIARSIDKASQKPNIVSLSMDICLVWTDYQSYGMDGDGMANTAFTFIFLFLIMLFYSVGATIIKVKESLKCLCFPDEQIRAPSLYLMLPSEEEGLQNKTSTFVCLARDFAPQLHKFHWEHNGNHLLGESSCEQKGSEANFTASSYLVISHADWASGASVKCMFEHRTGNLSKQVQQGGDLTPSVTLHPPMWRGKDGGSKAQLLCAFDGVDMKSLAVEWSVDGNPQPNSEMFGQSSRLEVDSRDWNPGSRYSCKVKPGDKKSWIEKSIQVCSDGHFLAPEAELDRPPLRDVITQEEVVVMCRVTAAGASRVSWRVDDKNTQSQAVKEYREADGRLISNLTLPVTTWKALRSVSCKVEHPCYPTEASITMPEPGSKEPTVIIRRPLEDWERDQGSVLECLLGGLSSTEVSVTLQANGKDLPKTEYVTIPVQKDQNSLTAVRFTIPDDQKGVNKRFSCKVNHNIQAKSPKISSSTGKLFAPPTLELFHTPGSGSTNLVCVGSGFNPQLKWNLSELKLNAIKKKSMGEGGRLTVTSEVDVPQTVWYKGTTFSCEVKDENQKHQTRNISICSAAPHTGFADVHLVGPPVNVTASDDVLVTCLLVGYGISELPIVWKVDGRVVSDGVTTPPSSVNANGTQSRRSVLKLDAKKWHGRAEVSCEVARLCDPAPLVRSISKPKDGADPEVLIYTLPEARDPNHDSVVCEVRGPSLGDVYVMWQVDGGGYVEGNTGLLHQDNGNVSVVSILTVKSQRVADATLFTCAVKHGGMKDYTAPLSVQYSKMTRSVPTVTLLHRPGELVCLVFGFSPVAINITWLKNSIRVEAPEQGTAQPSRGPDGRFSTHSHLNLTSGDWDSGMKFTCVVTHVTGELSQDISKPEPKNEVFFHDDNMADAVPEDTVAETLNMAWAFLFLFLLSLLYSCTATLIKVRHTAHMLRAHSLRSDTQGGPLWLNG</sequence>
<dbReference type="Gene3D" id="2.60.40.10">
    <property type="entry name" value="Immunoglobulins"/>
    <property type="match status" value="11"/>
</dbReference>
<keyword evidence="5" id="KW-1185">Reference proteome</keyword>
<dbReference type="PANTHER" id="PTHR23411">
    <property type="entry name" value="TAPASIN"/>
    <property type="match status" value="1"/>
</dbReference>
<evidence type="ECO:0000256" key="2">
    <source>
        <dbReference type="SAM" id="Phobius"/>
    </source>
</evidence>
<dbReference type="InterPro" id="IPR013783">
    <property type="entry name" value="Ig-like_fold"/>
</dbReference>
<dbReference type="CDD" id="cd00098">
    <property type="entry name" value="IgC1"/>
    <property type="match status" value="4"/>
</dbReference>
<evidence type="ECO:0000259" key="3">
    <source>
        <dbReference type="PROSITE" id="PS50835"/>
    </source>
</evidence>
<dbReference type="InterPro" id="IPR003597">
    <property type="entry name" value="Ig_C1-set"/>
</dbReference>
<reference evidence="4 5" key="1">
    <citation type="submission" date="2024-09" db="EMBL/GenBank/DDBJ databases">
        <title>A chromosome-level genome assembly of Gray's grenadier anchovy, Coilia grayii.</title>
        <authorList>
            <person name="Fu Z."/>
        </authorList>
    </citation>
    <scope>NUCLEOTIDE SEQUENCE [LARGE SCALE GENOMIC DNA]</scope>
    <source>
        <strain evidence="4">G4</strain>
        <tissue evidence="4">Muscle</tissue>
    </source>
</reference>
<feature type="domain" description="Ig-like" evidence="3">
    <location>
        <begin position="1147"/>
        <end position="1223"/>
    </location>
</feature>
<dbReference type="EMBL" id="JBHFQA010000003">
    <property type="protein sequence ID" value="KAL2101401.1"/>
    <property type="molecule type" value="Genomic_DNA"/>
</dbReference>
<gene>
    <name evidence="4" type="ORF">ACEWY4_003162</name>
</gene>
<accession>A0ABD1KR31</accession>
<name>A0ABD1KR31_9TELE</name>
<proteinExistence type="predicted"/>
<feature type="domain" description="Ig-like" evidence="3">
    <location>
        <begin position="170"/>
        <end position="241"/>
    </location>
</feature>
<feature type="domain" description="Ig-like" evidence="3">
    <location>
        <begin position="436"/>
        <end position="529"/>
    </location>
</feature>
<dbReference type="FunFam" id="2.60.40.10:FF:000463">
    <property type="entry name" value="Immunoglobulin heavy constant gamma 1"/>
    <property type="match status" value="1"/>
</dbReference>
<dbReference type="SUPFAM" id="SSF48726">
    <property type="entry name" value="Immunoglobulin"/>
    <property type="match status" value="11"/>
</dbReference>
<feature type="domain" description="Ig-like" evidence="3">
    <location>
        <begin position="632"/>
        <end position="721"/>
    </location>
</feature>
<feature type="domain" description="Ig-like" evidence="3">
    <location>
        <begin position="256"/>
        <end position="354"/>
    </location>
</feature>